<evidence type="ECO:0000313" key="4">
    <source>
        <dbReference type="EMBL" id="NKX52733.1"/>
    </source>
</evidence>
<dbReference type="PANTHER" id="PTHR44757:SF2">
    <property type="entry name" value="BIOFILM ARCHITECTURE MAINTENANCE PROTEIN MBAA"/>
    <property type="match status" value="1"/>
</dbReference>
<dbReference type="PROSITE" id="PS50883">
    <property type="entry name" value="EAL"/>
    <property type="match status" value="1"/>
</dbReference>
<dbReference type="SUPFAM" id="SSF55073">
    <property type="entry name" value="Nucleotide cyclase"/>
    <property type="match status" value="1"/>
</dbReference>
<dbReference type="Proteomes" id="UP000523795">
    <property type="component" value="Unassembled WGS sequence"/>
</dbReference>
<dbReference type="CDD" id="cd01948">
    <property type="entry name" value="EAL"/>
    <property type="match status" value="1"/>
</dbReference>
<feature type="non-terminal residue" evidence="4">
    <location>
        <position position="289"/>
    </location>
</feature>
<dbReference type="InterPro" id="IPR043128">
    <property type="entry name" value="Rev_trsase/Diguanyl_cyclase"/>
</dbReference>
<dbReference type="InterPro" id="IPR035919">
    <property type="entry name" value="EAL_sf"/>
</dbReference>
<dbReference type="PANTHER" id="PTHR44757">
    <property type="entry name" value="DIGUANYLATE CYCLASE DGCP"/>
    <property type="match status" value="1"/>
</dbReference>
<feature type="non-terminal residue" evidence="4">
    <location>
        <position position="1"/>
    </location>
</feature>
<dbReference type="SMART" id="SM00267">
    <property type="entry name" value="GGDEF"/>
    <property type="match status" value="1"/>
</dbReference>
<evidence type="ECO:0000313" key="5">
    <source>
        <dbReference type="Proteomes" id="UP000523795"/>
    </source>
</evidence>
<proteinExistence type="predicted"/>
<dbReference type="EMBL" id="JAAZSR010000702">
    <property type="protein sequence ID" value="NKX52733.1"/>
    <property type="molecule type" value="Genomic_DNA"/>
</dbReference>
<reference evidence="4 5" key="1">
    <citation type="submission" date="2020-04" db="EMBL/GenBank/DDBJ databases">
        <authorList>
            <person name="Liu S."/>
        </authorList>
    </citation>
    <scope>NUCLEOTIDE SEQUENCE [LARGE SCALE GENOMIC DNA]</scope>
    <source>
        <strain evidence="4 5">CGMCC 1.15091</strain>
    </source>
</reference>
<dbReference type="SUPFAM" id="SSF141868">
    <property type="entry name" value="EAL domain-like"/>
    <property type="match status" value="1"/>
</dbReference>
<dbReference type="Gene3D" id="3.20.20.450">
    <property type="entry name" value="EAL domain"/>
    <property type="match status" value="1"/>
</dbReference>
<sequence>AVSMGINLLAEELELMYKQLEQRVEERTAMLREAHEAMSRMAMTDGLTGLANRLAPAARMDEALESAAAGGHAPALLLLDLNSFKQTNDSFGHEAGDRVLSAVAKRLREAVREGDTVARLGGDEFAILTPEATLDQAMAIANRIVVLLGHSIQLEEMSVWPQASIGVRVAEPGRTAQDLLLEADTAMYEAKKGRRGSIKVFQPHMLSSRQLHNQMAAELRDAIAAGEFVLYYQPVVDLASGRIHGAEVLVRWNHPQRGMVMPDEFIPLAEETGLIIDLGRWILRAAVMA</sequence>
<accession>A0ABX1JTX1</accession>
<dbReference type="PROSITE" id="PS50887">
    <property type="entry name" value="GGDEF"/>
    <property type="match status" value="1"/>
</dbReference>
<dbReference type="Gene3D" id="3.30.70.270">
    <property type="match status" value="1"/>
</dbReference>
<dbReference type="Pfam" id="PF00990">
    <property type="entry name" value="GGDEF"/>
    <property type="match status" value="1"/>
</dbReference>
<comment type="caution">
    <text evidence="4">The sequence shown here is derived from an EMBL/GenBank/DDBJ whole genome shotgun (WGS) entry which is preliminary data.</text>
</comment>
<dbReference type="Pfam" id="PF00563">
    <property type="entry name" value="EAL"/>
    <property type="match status" value="1"/>
</dbReference>
<dbReference type="InterPro" id="IPR001633">
    <property type="entry name" value="EAL_dom"/>
</dbReference>
<dbReference type="CDD" id="cd01949">
    <property type="entry name" value="GGDEF"/>
    <property type="match status" value="1"/>
</dbReference>
<dbReference type="NCBIfam" id="TIGR00254">
    <property type="entry name" value="GGDEF"/>
    <property type="match status" value="1"/>
</dbReference>
<dbReference type="InterPro" id="IPR052155">
    <property type="entry name" value="Biofilm_reg_signaling"/>
</dbReference>
<evidence type="ECO:0000259" key="2">
    <source>
        <dbReference type="PROSITE" id="PS50883"/>
    </source>
</evidence>
<organism evidence="4 5">
    <name type="scientific">Arthrobacter deserti</name>
    <dbReference type="NCBI Taxonomy" id="1742687"/>
    <lineage>
        <taxon>Bacteria</taxon>
        <taxon>Bacillati</taxon>
        <taxon>Actinomycetota</taxon>
        <taxon>Actinomycetes</taxon>
        <taxon>Micrococcales</taxon>
        <taxon>Micrococcaceae</taxon>
        <taxon>Arthrobacter</taxon>
    </lineage>
</organism>
<dbReference type="InterPro" id="IPR029787">
    <property type="entry name" value="Nucleotide_cyclase"/>
</dbReference>
<feature type="domain" description="EAL" evidence="2">
    <location>
        <begin position="212"/>
        <end position="289"/>
    </location>
</feature>
<feature type="domain" description="GGDEF" evidence="3">
    <location>
        <begin position="72"/>
        <end position="203"/>
    </location>
</feature>
<dbReference type="InterPro" id="IPR000160">
    <property type="entry name" value="GGDEF_dom"/>
</dbReference>
<evidence type="ECO:0000259" key="3">
    <source>
        <dbReference type="PROSITE" id="PS50887"/>
    </source>
</evidence>
<gene>
    <name evidence="4" type="ORF">HER39_19585</name>
</gene>
<evidence type="ECO:0000256" key="1">
    <source>
        <dbReference type="SAM" id="Coils"/>
    </source>
</evidence>
<keyword evidence="5" id="KW-1185">Reference proteome</keyword>
<name>A0ABX1JTX1_9MICC</name>
<protein>
    <submittedName>
        <fullName evidence="4">Diguanylate cyclase</fullName>
    </submittedName>
</protein>
<keyword evidence="1" id="KW-0175">Coiled coil</keyword>
<feature type="coiled-coil region" evidence="1">
    <location>
        <begin position="10"/>
        <end position="37"/>
    </location>
</feature>